<evidence type="ECO:0000256" key="1">
    <source>
        <dbReference type="ARBA" id="ARBA00001709"/>
    </source>
</evidence>
<proteinExistence type="predicted"/>
<reference evidence="5 6" key="1">
    <citation type="journal article" date="2020" name="G3 (Bethesda)">
        <title>Improved Reference Genome for Cyclotella cryptica CCMP332, a Model for Cell Wall Morphogenesis, Salinity Adaptation, and Lipid Production in Diatoms (Bacillariophyta).</title>
        <authorList>
            <person name="Roberts W.R."/>
            <person name="Downey K.M."/>
            <person name="Ruck E.C."/>
            <person name="Traller J.C."/>
            <person name="Alverson A.J."/>
        </authorList>
    </citation>
    <scope>NUCLEOTIDE SEQUENCE [LARGE SCALE GENOMIC DNA]</scope>
    <source>
        <strain evidence="5 6">CCMP332</strain>
    </source>
</reference>
<comment type="catalytic activity">
    <reaction evidence="1">
        <text>3-hydroxy-2-methylpropanoyl-CoA + H2O = 3-hydroxy-2-methylpropanoate + CoA + H(+)</text>
        <dbReference type="Rhea" id="RHEA:20888"/>
        <dbReference type="ChEBI" id="CHEBI:11805"/>
        <dbReference type="ChEBI" id="CHEBI:15377"/>
        <dbReference type="ChEBI" id="CHEBI:15378"/>
        <dbReference type="ChEBI" id="CHEBI:57287"/>
        <dbReference type="ChEBI" id="CHEBI:57340"/>
        <dbReference type="EC" id="3.1.2.4"/>
    </reaction>
</comment>
<evidence type="ECO:0000259" key="4">
    <source>
        <dbReference type="Pfam" id="PF16113"/>
    </source>
</evidence>
<keyword evidence="3" id="KW-0378">Hydrolase</keyword>
<evidence type="ECO:0000256" key="2">
    <source>
        <dbReference type="ARBA" id="ARBA00011915"/>
    </source>
</evidence>
<dbReference type="PANTHER" id="PTHR43176">
    <property type="entry name" value="3-HYDROXYISOBUTYRYL-COA HYDROLASE-RELATED"/>
    <property type="match status" value="1"/>
</dbReference>
<name>A0ABD3P9Z4_9STRA</name>
<accession>A0ABD3P9Z4</accession>
<gene>
    <name evidence="5" type="ORF">HJC23_004957</name>
</gene>
<comment type="caution">
    <text evidence="5">The sequence shown here is derived from an EMBL/GenBank/DDBJ whole genome shotgun (WGS) entry which is preliminary data.</text>
</comment>
<dbReference type="EC" id="3.1.2.4" evidence="2"/>
<dbReference type="EMBL" id="JABMIG020000239">
    <property type="protein sequence ID" value="KAL3784293.1"/>
    <property type="molecule type" value="Genomic_DNA"/>
</dbReference>
<dbReference type="CDD" id="cd06558">
    <property type="entry name" value="crotonase-like"/>
    <property type="match status" value="1"/>
</dbReference>
<keyword evidence="6" id="KW-1185">Reference proteome</keyword>
<protein>
    <recommendedName>
        <fullName evidence="2">3-hydroxyisobutyryl-CoA hydrolase</fullName>
        <ecNumber evidence="2">3.1.2.4</ecNumber>
    </recommendedName>
</protein>
<evidence type="ECO:0000313" key="5">
    <source>
        <dbReference type="EMBL" id="KAL3784293.1"/>
    </source>
</evidence>
<evidence type="ECO:0000313" key="6">
    <source>
        <dbReference type="Proteomes" id="UP001516023"/>
    </source>
</evidence>
<dbReference type="NCBIfam" id="NF004127">
    <property type="entry name" value="PRK05617.1"/>
    <property type="match status" value="1"/>
</dbReference>
<organism evidence="5 6">
    <name type="scientific">Cyclotella cryptica</name>
    <dbReference type="NCBI Taxonomy" id="29204"/>
    <lineage>
        <taxon>Eukaryota</taxon>
        <taxon>Sar</taxon>
        <taxon>Stramenopiles</taxon>
        <taxon>Ochrophyta</taxon>
        <taxon>Bacillariophyta</taxon>
        <taxon>Coscinodiscophyceae</taxon>
        <taxon>Thalassiosirophycidae</taxon>
        <taxon>Stephanodiscales</taxon>
        <taxon>Stephanodiscaceae</taxon>
        <taxon>Cyclotella</taxon>
    </lineage>
</organism>
<dbReference type="AlphaFoldDB" id="A0ABD3P9Z4"/>
<feature type="domain" description="Enoyl-CoA hydratase/isomerase" evidence="4">
    <location>
        <begin position="89"/>
        <end position="450"/>
    </location>
</feature>
<dbReference type="Gene3D" id="3.90.226.10">
    <property type="entry name" value="2-enoyl-CoA Hydratase, Chain A, domain 1"/>
    <property type="match status" value="1"/>
</dbReference>
<dbReference type="Pfam" id="PF16113">
    <property type="entry name" value="ECH_2"/>
    <property type="match status" value="1"/>
</dbReference>
<dbReference type="Proteomes" id="UP001516023">
    <property type="component" value="Unassembled WGS sequence"/>
</dbReference>
<dbReference type="PANTHER" id="PTHR43176:SF3">
    <property type="entry name" value="3-HYDROXYISOBUTYRYL-COA HYDROLASE, MITOCHONDRIAL"/>
    <property type="match status" value="1"/>
</dbReference>
<evidence type="ECO:0000256" key="3">
    <source>
        <dbReference type="ARBA" id="ARBA00022801"/>
    </source>
</evidence>
<dbReference type="SUPFAM" id="SSF52096">
    <property type="entry name" value="ClpP/crotonase"/>
    <property type="match status" value="1"/>
</dbReference>
<dbReference type="InterPro" id="IPR029045">
    <property type="entry name" value="ClpP/crotonase-like_dom_sf"/>
</dbReference>
<dbReference type="GO" id="GO:0003860">
    <property type="term" value="F:3-hydroxyisobutyryl-CoA hydrolase activity"/>
    <property type="evidence" value="ECO:0007669"/>
    <property type="project" value="UniProtKB-EC"/>
</dbReference>
<dbReference type="InterPro" id="IPR045004">
    <property type="entry name" value="ECH_dom"/>
</dbReference>
<sequence>MNVVLCVVDLAFVRPPHLSYAARLHPFDRDKSVEQSSATSTTDLITGPSFPQLSAAIPIPSPRHAPKPTIPMSHHFTTQFLPSRASNLGILHLNNPTSLNALTLDMIRSITSTLHQWTGTGLRATLMDAAPYENEKNGTTRPVFCAGGDVKAVYLAGKKKTSDDASLTSSFFREEYHLNHRIATQSIPQVSLWDGIVMGGGVGLSIHGKYRVATEHTVFAMPECKIGLFPDVGGSWWIPRLKVLYKESRHAEDAAAAVVGGVGNYLALTGARLKADDLMYAGIATHYVKSERLGELRKALIESTEGDDVGDCVAGVLMSFHDLSIDINGAFLSRNREEIDRAFHGKESVEDIVCALESMDSQFATSTLEIMRQMSPTSLKVTLEGLKRGSRLDTIGECLAMEYRIVQACMKEGSDFYEGIRAALVDKDGEPKWSPSSLEDVSMEMVESYFQNLGEDELCFVEGEISKL</sequence>
<dbReference type="InterPro" id="IPR032259">
    <property type="entry name" value="HIBYL-CoA-H"/>
</dbReference>